<reference evidence="1 2" key="1">
    <citation type="submission" date="2015-09" db="EMBL/GenBank/DDBJ databases">
        <title>Draft genome sequence of Kouleothrix aurantiaca JCM 19913.</title>
        <authorList>
            <person name="Hemp J."/>
        </authorList>
    </citation>
    <scope>NUCLEOTIDE SEQUENCE [LARGE SCALE GENOMIC DNA]</scope>
    <source>
        <strain evidence="1 2">COM-B</strain>
    </source>
</reference>
<dbReference type="EMBL" id="LJCR01003478">
    <property type="protein sequence ID" value="KPV46981.1"/>
    <property type="molecule type" value="Genomic_DNA"/>
</dbReference>
<protein>
    <submittedName>
        <fullName evidence="1">Uncharacterized protein</fullName>
    </submittedName>
</protein>
<keyword evidence="2" id="KW-1185">Reference proteome</keyword>
<evidence type="ECO:0000313" key="2">
    <source>
        <dbReference type="Proteomes" id="UP000050509"/>
    </source>
</evidence>
<organism evidence="1 2">
    <name type="scientific">Kouleothrix aurantiaca</name>
    <dbReference type="NCBI Taxonomy" id="186479"/>
    <lineage>
        <taxon>Bacteria</taxon>
        <taxon>Bacillati</taxon>
        <taxon>Chloroflexota</taxon>
        <taxon>Chloroflexia</taxon>
        <taxon>Chloroflexales</taxon>
        <taxon>Roseiflexineae</taxon>
        <taxon>Roseiflexaceae</taxon>
        <taxon>Kouleothrix</taxon>
    </lineage>
</organism>
<comment type="caution">
    <text evidence="1">The sequence shown here is derived from an EMBL/GenBank/DDBJ whole genome shotgun (WGS) entry which is preliminary data.</text>
</comment>
<accession>A0A0N8PQF5</accession>
<evidence type="ECO:0000313" key="1">
    <source>
        <dbReference type="EMBL" id="KPV46981.1"/>
    </source>
</evidence>
<gene>
    <name evidence="1" type="ORF">SE17_42850</name>
</gene>
<sequence length="194" mass="21867">GDDMRRRWDDPDIQKIGDHPVVFVAAGAHANYFFAGQYLPTAEVPFSAPLLRIWRRVRAFWLERLRQGGDPIAWRETGAIRIPFVDYARGDGLKIGAGQPLHWDMRLLQATDAQPAPPWVDGFRGLWGLHTGDPLEGEDAPARPKFNRDGTVNSLWYNAVGWCGLDKVPRPGHALDALLAQHRRLLDEQSELSE</sequence>
<feature type="non-terminal residue" evidence="1">
    <location>
        <position position="194"/>
    </location>
</feature>
<proteinExistence type="predicted"/>
<dbReference type="Proteomes" id="UP000050509">
    <property type="component" value="Unassembled WGS sequence"/>
</dbReference>
<name>A0A0N8PQF5_9CHLR</name>
<feature type="non-terminal residue" evidence="1">
    <location>
        <position position="1"/>
    </location>
</feature>
<dbReference type="AlphaFoldDB" id="A0A0N8PQF5"/>